<dbReference type="Pfam" id="PF03803">
    <property type="entry name" value="Scramblase"/>
    <property type="match status" value="1"/>
</dbReference>
<keyword evidence="2" id="KW-1185">Reference proteome</keyword>
<dbReference type="PANTHER" id="PTHR23248">
    <property type="entry name" value="PHOSPHOLIPID SCRAMBLASE-RELATED"/>
    <property type="match status" value="1"/>
</dbReference>
<evidence type="ECO:0000313" key="1">
    <source>
        <dbReference type="EMBL" id="GAA0368119.1"/>
    </source>
</evidence>
<accession>A0ABP3HEZ3</accession>
<dbReference type="InterPro" id="IPR025659">
    <property type="entry name" value="Tubby-like_C"/>
</dbReference>
<comment type="caution">
    <text evidence="1">The sequence shown here is derived from an EMBL/GenBank/DDBJ whole genome shotgun (WGS) entry which is preliminary data.</text>
</comment>
<dbReference type="RefSeq" id="WP_252799343.1">
    <property type="nucleotide sequence ID" value="NZ_BAAABM010000066.1"/>
</dbReference>
<evidence type="ECO:0008006" key="3">
    <source>
        <dbReference type="Google" id="ProtNLM"/>
    </source>
</evidence>
<proteinExistence type="predicted"/>
<dbReference type="InterPro" id="IPR005552">
    <property type="entry name" value="Scramblase"/>
</dbReference>
<reference evidence="2" key="1">
    <citation type="journal article" date="2019" name="Int. J. Syst. Evol. Microbiol.">
        <title>The Global Catalogue of Microorganisms (GCM) 10K type strain sequencing project: providing services to taxonomists for standard genome sequencing and annotation.</title>
        <authorList>
            <consortium name="The Broad Institute Genomics Platform"/>
            <consortium name="The Broad Institute Genome Sequencing Center for Infectious Disease"/>
            <person name="Wu L."/>
            <person name="Ma J."/>
        </authorList>
    </citation>
    <scope>NUCLEOTIDE SEQUENCE [LARGE SCALE GENOMIC DNA]</scope>
    <source>
        <strain evidence="2">JCM 3146</strain>
    </source>
</reference>
<gene>
    <name evidence="1" type="ORF">GCM10010151_67540</name>
</gene>
<organism evidence="1 2">
    <name type="scientific">Actinoallomurus spadix</name>
    <dbReference type="NCBI Taxonomy" id="79912"/>
    <lineage>
        <taxon>Bacteria</taxon>
        <taxon>Bacillati</taxon>
        <taxon>Actinomycetota</taxon>
        <taxon>Actinomycetes</taxon>
        <taxon>Streptosporangiales</taxon>
        <taxon>Thermomonosporaceae</taxon>
        <taxon>Actinoallomurus</taxon>
    </lineage>
</organism>
<evidence type="ECO:0000313" key="2">
    <source>
        <dbReference type="Proteomes" id="UP001501822"/>
    </source>
</evidence>
<dbReference type="SUPFAM" id="SSF54518">
    <property type="entry name" value="Tubby C-terminal domain-like"/>
    <property type="match status" value="1"/>
</dbReference>
<name>A0ABP3HEZ3_9ACTN</name>
<protein>
    <recommendedName>
        <fullName evidence="3">Scramblase</fullName>
    </recommendedName>
</protein>
<dbReference type="PANTHER" id="PTHR23248:SF9">
    <property type="entry name" value="PHOSPHOLIPID SCRAMBLASE"/>
    <property type="match status" value="1"/>
</dbReference>
<dbReference type="Proteomes" id="UP001501822">
    <property type="component" value="Unassembled WGS sequence"/>
</dbReference>
<dbReference type="EMBL" id="BAAABM010000066">
    <property type="protein sequence ID" value="GAA0368119.1"/>
    <property type="molecule type" value="Genomic_DNA"/>
</dbReference>
<sequence>MDLFNSPVLLVEQPKRVLAVESRYTVFNGQGQPVATVGEPNLSGGKKAMRFMFSQYSGNTRHTLHVVRPDGMPMLIIDKPFALVTPKVQITWPNGQPIGAIQCHFGLRPRFTLLDPQDRQLGEIRGDFFAWDFTITDWQGVEVARVNKQWEGLAAAWFTTADRYAVQIPYQLPDPLRTLVISTAITIDVVLRENKK</sequence>